<dbReference type="STRING" id="1227492.C482_14002"/>
<reference evidence="2 3" key="1">
    <citation type="journal article" date="2014" name="PLoS Genet.">
        <title>Phylogenetically driven sequencing of extremely halophilic archaea reveals strategies for static and dynamic osmo-response.</title>
        <authorList>
            <person name="Becker E.A."/>
            <person name="Seitzer P.M."/>
            <person name="Tritt A."/>
            <person name="Larsen D."/>
            <person name="Krusor M."/>
            <person name="Yao A.I."/>
            <person name="Wu D."/>
            <person name="Madern D."/>
            <person name="Eisen J.A."/>
            <person name="Darling A.E."/>
            <person name="Facciotti M.T."/>
        </authorList>
    </citation>
    <scope>NUCLEOTIDE SEQUENCE [LARGE SCALE GENOMIC DNA]</scope>
    <source>
        <strain evidence="2 3">JCM 10990</strain>
    </source>
</reference>
<dbReference type="SUPFAM" id="SSF52540">
    <property type="entry name" value="P-loop containing nucleoside triphosphate hydrolases"/>
    <property type="match status" value="1"/>
</dbReference>
<keyword evidence="3" id="KW-1185">Reference proteome</keyword>
<dbReference type="InterPro" id="IPR050678">
    <property type="entry name" value="DNA_Partitioning_ATPase"/>
</dbReference>
<protein>
    <submittedName>
        <fullName evidence="2">Cobyrinic acid a,c-diamide synthase</fullName>
    </submittedName>
</protein>
<proteinExistence type="predicted"/>
<evidence type="ECO:0000313" key="2">
    <source>
        <dbReference type="EMBL" id="ELY97194.1"/>
    </source>
</evidence>
<evidence type="ECO:0000259" key="1">
    <source>
        <dbReference type="Pfam" id="PF13614"/>
    </source>
</evidence>
<dbReference type="CDD" id="cd02042">
    <property type="entry name" value="ParAB_family"/>
    <property type="match status" value="1"/>
</dbReference>
<feature type="domain" description="AAA" evidence="1">
    <location>
        <begin position="4"/>
        <end position="167"/>
    </location>
</feature>
<dbReference type="Pfam" id="PF13614">
    <property type="entry name" value="AAA_31"/>
    <property type="match status" value="1"/>
</dbReference>
<evidence type="ECO:0000313" key="3">
    <source>
        <dbReference type="Proteomes" id="UP000011693"/>
    </source>
</evidence>
<name>M0AF70_9EURY</name>
<dbReference type="EMBL" id="AOIN01000071">
    <property type="protein sequence ID" value="ELY97194.1"/>
    <property type="molecule type" value="Genomic_DNA"/>
</dbReference>
<dbReference type="PANTHER" id="PTHR13696">
    <property type="entry name" value="P-LOOP CONTAINING NUCLEOSIDE TRIPHOSPHATE HYDROLASE"/>
    <property type="match status" value="1"/>
</dbReference>
<gene>
    <name evidence="2" type="ORF">C482_14002</name>
</gene>
<dbReference type="Gene3D" id="3.40.50.300">
    <property type="entry name" value="P-loop containing nucleotide triphosphate hydrolases"/>
    <property type="match status" value="1"/>
</dbReference>
<sequence length="277" mass="30296">MQGVTVTLQKGGVGKTTVAINLAERLAAAGNDVLLIDVDPQGSATDGVGFDDVYVADKYLKHVLDEQDSTSPEDLIRTVSGPNSFDLIPSNKKLQRVSHELYEAENGEAEFYRRIVAPLRATYDWVVFDSPPTIGPLSNAAVVATRQVVVPLQLSKPSADALLRTVTNQLFALNRRLSGYDPIEVLSIVPNRVKGDNEEKHVLNALENSQFESYLPPFTRATAYESSGLGPGIRERVAFRRSYREGVPLAAYDSSADMLERFATLADVVEKESRASI</sequence>
<organism evidence="2 3">
    <name type="scientific">Natrialba chahannaoensis JCM 10990</name>
    <dbReference type="NCBI Taxonomy" id="1227492"/>
    <lineage>
        <taxon>Archaea</taxon>
        <taxon>Methanobacteriati</taxon>
        <taxon>Methanobacteriota</taxon>
        <taxon>Stenosarchaea group</taxon>
        <taxon>Halobacteria</taxon>
        <taxon>Halobacteriales</taxon>
        <taxon>Natrialbaceae</taxon>
        <taxon>Natrialba</taxon>
    </lineage>
</organism>
<dbReference type="RefSeq" id="WP_006168230.1">
    <property type="nucleotide sequence ID" value="NZ_AOIN01000071.1"/>
</dbReference>
<dbReference type="PANTHER" id="PTHR13696:SF99">
    <property type="entry name" value="COBYRINIC ACID AC-DIAMIDE SYNTHASE"/>
    <property type="match status" value="1"/>
</dbReference>
<dbReference type="InterPro" id="IPR025669">
    <property type="entry name" value="AAA_dom"/>
</dbReference>
<dbReference type="Proteomes" id="UP000011693">
    <property type="component" value="Unassembled WGS sequence"/>
</dbReference>
<dbReference type="PATRIC" id="fig|1227492.4.peg.2778"/>
<dbReference type="InterPro" id="IPR027417">
    <property type="entry name" value="P-loop_NTPase"/>
</dbReference>
<comment type="caution">
    <text evidence="2">The sequence shown here is derived from an EMBL/GenBank/DDBJ whole genome shotgun (WGS) entry which is preliminary data.</text>
</comment>
<accession>M0AF70</accession>
<dbReference type="OrthoDB" id="36110at2157"/>
<dbReference type="AlphaFoldDB" id="M0AF70"/>